<dbReference type="Gene3D" id="3.40.30.10">
    <property type="entry name" value="Glutaredoxin"/>
    <property type="match status" value="1"/>
</dbReference>
<dbReference type="InterPro" id="IPR017937">
    <property type="entry name" value="Thioredoxin_CS"/>
</dbReference>
<dbReference type="RefSeq" id="WP_184071419.1">
    <property type="nucleotide sequence ID" value="NZ_JACHNZ010000050.1"/>
</dbReference>
<keyword evidence="5" id="KW-1133">Transmembrane helix</keyword>
<protein>
    <submittedName>
        <fullName evidence="7">Protein-disulfide isomerase</fullName>
    </submittedName>
</protein>
<evidence type="ECO:0000256" key="3">
    <source>
        <dbReference type="ARBA" id="ARBA00023157"/>
    </source>
</evidence>
<comment type="caution">
    <text evidence="7">The sequence shown here is derived from an EMBL/GenBank/DDBJ whole genome shotgun (WGS) entry which is preliminary data.</text>
</comment>
<evidence type="ECO:0000256" key="5">
    <source>
        <dbReference type="SAM" id="Phobius"/>
    </source>
</evidence>
<dbReference type="AlphaFoldDB" id="A0A7W7B5P9"/>
<dbReference type="SUPFAM" id="SSF52833">
    <property type="entry name" value="Thioredoxin-like"/>
    <property type="match status" value="1"/>
</dbReference>
<dbReference type="GO" id="GO:0016853">
    <property type="term" value="F:isomerase activity"/>
    <property type="evidence" value="ECO:0007669"/>
    <property type="project" value="UniProtKB-KW"/>
</dbReference>
<organism evidence="7 8">
    <name type="scientific">Sphingosinicella soli</name>
    <dbReference type="NCBI Taxonomy" id="333708"/>
    <lineage>
        <taxon>Bacteria</taxon>
        <taxon>Pseudomonadati</taxon>
        <taxon>Pseudomonadota</taxon>
        <taxon>Alphaproteobacteria</taxon>
        <taxon>Sphingomonadales</taxon>
        <taxon>Sphingosinicellaceae</taxon>
        <taxon>Sphingosinicella</taxon>
    </lineage>
</organism>
<sequence>MIDIYRRLRARWPLAANIAGAIALLLLAGGLLMLLTGRQPSIANGGALTKAQREEVEKIVHDYILAHPEIIPEAVNRLQAREVSSLVSQNREEIETPYGSAWAGAKDGDVTLVEFFDYNCPYCRLSHPDVERLMKEDKGLKVVYRDLPVLGEASREAALASLSAAEQGKYRAFYNWMFTDKARVSTQKTIQGVRKAGLNEARAATDMKSERLKREIDKNLRLGNALGLTGTPSYVIGNRILSGAVGYDELKKAIAEARKEG</sequence>
<evidence type="ECO:0000313" key="8">
    <source>
        <dbReference type="Proteomes" id="UP000566324"/>
    </source>
</evidence>
<dbReference type="PROSITE" id="PS00194">
    <property type="entry name" value="THIOREDOXIN_1"/>
    <property type="match status" value="1"/>
</dbReference>
<evidence type="ECO:0000256" key="2">
    <source>
        <dbReference type="ARBA" id="ARBA00023002"/>
    </source>
</evidence>
<dbReference type="InterPro" id="IPR041205">
    <property type="entry name" value="ScsC_N"/>
</dbReference>
<reference evidence="7 8" key="1">
    <citation type="submission" date="2020-08" db="EMBL/GenBank/DDBJ databases">
        <title>Genomic Encyclopedia of Type Strains, Phase IV (KMG-IV): sequencing the most valuable type-strain genomes for metagenomic binning, comparative biology and taxonomic classification.</title>
        <authorList>
            <person name="Goeker M."/>
        </authorList>
    </citation>
    <scope>NUCLEOTIDE SEQUENCE [LARGE SCALE GENOMIC DNA]</scope>
    <source>
        <strain evidence="7 8">DSM 17328</strain>
    </source>
</reference>
<keyword evidence="5" id="KW-0472">Membrane</keyword>
<keyword evidence="1" id="KW-0732">Signal</keyword>
<feature type="transmembrane region" description="Helical" evidence="5">
    <location>
        <begin position="12"/>
        <end position="35"/>
    </location>
</feature>
<dbReference type="PANTHER" id="PTHR13887:SF14">
    <property type="entry name" value="DISULFIDE BOND FORMATION PROTEIN D"/>
    <property type="match status" value="1"/>
</dbReference>
<keyword evidence="5" id="KW-0812">Transmembrane</keyword>
<dbReference type="InterPro" id="IPR036249">
    <property type="entry name" value="Thioredoxin-like_sf"/>
</dbReference>
<evidence type="ECO:0000256" key="4">
    <source>
        <dbReference type="ARBA" id="ARBA00023284"/>
    </source>
</evidence>
<keyword evidence="7" id="KW-0413">Isomerase</keyword>
<dbReference type="InterPro" id="IPR001853">
    <property type="entry name" value="DSBA-like_thioredoxin_dom"/>
</dbReference>
<name>A0A7W7B5P9_9SPHN</name>
<gene>
    <name evidence="7" type="ORF">GGQ98_003281</name>
</gene>
<dbReference type="Pfam" id="PF18312">
    <property type="entry name" value="ScsC_N"/>
    <property type="match status" value="1"/>
</dbReference>
<evidence type="ECO:0000259" key="6">
    <source>
        <dbReference type="PROSITE" id="PS51352"/>
    </source>
</evidence>
<accession>A0A7W7B5P9</accession>
<keyword evidence="4" id="KW-0676">Redox-active center</keyword>
<keyword evidence="8" id="KW-1185">Reference proteome</keyword>
<dbReference type="EMBL" id="JACHNZ010000050">
    <property type="protein sequence ID" value="MBB4633633.1"/>
    <property type="molecule type" value="Genomic_DNA"/>
</dbReference>
<proteinExistence type="predicted"/>
<dbReference type="Pfam" id="PF01323">
    <property type="entry name" value="DSBA"/>
    <property type="match status" value="1"/>
</dbReference>
<dbReference type="PROSITE" id="PS51352">
    <property type="entry name" value="THIOREDOXIN_2"/>
    <property type="match status" value="1"/>
</dbReference>
<keyword evidence="3" id="KW-1015">Disulfide bond</keyword>
<dbReference type="InterPro" id="IPR013766">
    <property type="entry name" value="Thioredoxin_domain"/>
</dbReference>
<evidence type="ECO:0000256" key="1">
    <source>
        <dbReference type="ARBA" id="ARBA00022729"/>
    </source>
</evidence>
<dbReference type="CDD" id="cd03023">
    <property type="entry name" value="DsbA_Com1_like"/>
    <property type="match status" value="1"/>
</dbReference>
<feature type="domain" description="Thioredoxin" evidence="6">
    <location>
        <begin position="64"/>
        <end position="259"/>
    </location>
</feature>
<dbReference type="GO" id="GO:0015036">
    <property type="term" value="F:disulfide oxidoreductase activity"/>
    <property type="evidence" value="ECO:0007669"/>
    <property type="project" value="UniProtKB-ARBA"/>
</dbReference>
<dbReference type="PANTHER" id="PTHR13887">
    <property type="entry name" value="GLUTATHIONE S-TRANSFERASE KAPPA"/>
    <property type="match status" value="1"/>
</dbReference>
<dbReference type="Proteomes" id="UP000566324">
    <property type="component" value="Unassembled WGS sequence"/>
</dbReference>
<evidence type="ECO:0000313" key="7">
    <source>
        <dbReference type="EMBL" id="MBB4633633.1"/>
    </source>
</evidence>
<keyword evidence="2" id="KW-0560">Oxidoreductase</keyword>